<reference evidence="2" key="1">
    <citation type="journal article" date="2019" name="bioRxiv">
        <title>The Genome of the Zebra Mussel, Dreissena polymorpha: A Resource for Invasive Species Research.</title>
        <authorList>
            <person name="McCartney M.A."/>
            <person name="Auch B."/>
            <person name="Kono T."/>
            <person name="Mallez S."/>
            <person name="Zhang Y."/>
            <person name="Obille A."/>
            <person name="Becker A."/>
            <person name="Abrahante J.E."/>
            <person name="Garbe J."/>
            <person name="Badalamenti J.P."/>
            <person name="Herman A."/>
            <person name="Mangelson H."/>
            <person name="Liachko I."/>
            <person name="Sullivan S."/>
            <person name="Sone E.D."/>
            <person name="Koren S."/>
            <person name="Silverstein K.A.T."/>
            <person name="Beckman K.B."/>
            <person name="Gohl D.M."/>
        </authorList>
    </citation>
    <scope>NUCLEOTIDE SEQUENCE</scope>
    <source>
        <strain evidence="2">Duluth1</strain>
        <tissue evidence="2">Whole animal</tissue>
    </source>
</reference>
<proteinExistence type="predicted"/>
<evidence type="ECO:0000256" key="1">
    <source>
        <dbReference type="SAM" id="MobiDB-lite"/>
    </source>
</evidence>
<sequence>MKERMVTMEPPTSAKTEEKCGTERATNRTAPITTVRVKIRFHNISYRNSLKRTAQTQIRRRIMRRLIWVYDVNSIKPDQAVGYWSGSVGMSDRGRSGRDDRAEIEKMVEWTS</sequence>
<accession>A0A9D4EAX8</accession>
<dbReference type="EMBL" id="JAIWYP010000009">
    <property type="protein sequence ID" value="KAH3775604.1"/>
    <property type="molecule type" value="Genomic_DNA"/>
</dbReference>
<dbReference type="Proteomes" id="UP000828390">
    <property type="component" value="Unassembled WGS sequence"/>
</dbReference>
<feature type="compositionally biased region" description="Basic and acidic residues" evidence="1">
    <location>
        <begin position="15"/>
        <end position="26"/>
    </location>
</feature>
<protein>
    <submittedName>
        <fullName evidence="2">Uncharacterized protein</fullName>
    </submittedName>
</protein>
<evidence type="ECO:0000313" key="2">
    <source>
        <dbReference type="EMBL" id="KAH3775604.1"/>
    </source>
</evidence>
<evidence type="ECO:0000313" key="3">
    <source>
        <dbReference type="Proteomes" id="UP000828390"/>
    </source>
</evidence>
<reference evidence="2" key="2">
    <citation type="submission" date="2020-11" db="EMBL/GenBank/DDBJ databases">
        <authorList>
            <person name="McCartney M.A."/>
            <person name="Auch B."/>
            <person name="Kono T."/>
            <person name="Mallez S."/>
            <person name="Becker A."/>
            <person name="Gohl D.M."/>
            <person name="Silverstein K.A.T."/>
            <person name="Koren S."/>
            <person name="Bechman K.B."/>
            <person name="Herman A."/>
            <person name="Abrahante J.E."/>
            <person name="Garbe J."/>
        </authorList>
    </citation>
    <scope>NUCLEOTIDE SEQUENCE</scope>
    <source>
        <strain evidence="2">Duluth1</strain>
        <tissue evidence="2">Whole animal</tissue>
    </source>
</reference>
<keyword evidence="3" id="KW-1185">Reference proteome</keyword>
<gene>
    <name evidence="2" type="ORF">DPMN_177010</name>
</gene>
<name>A0A9D4EAX8_DREPO</name>
<dbReference type="AlphaFoldDB" id="A0A9D4EAX8"/>
<feature type="region of interest" description="Disordered" evidence="1">
    <location>
        <begin position="1"/>
        <end position="28"/>
    </location>
</feature>
<organism evidence="2 3">
    <name type="scientific">Dreissena polymorpha</name>
    <name type="common">Zebra mussel</name>
    <name type="synonym">Mytilus polymorpha</name>
    <dbReference type="NCBI Taxonomy" id="45954"/>
    <lineage>
        <taxon>Eukaryota</taxon>
        <taxon>Metazoa</taxon>
        <taxon>Spiralia</taxon>
        <taxon>Lophotrochozoa</taxon>
        <taxon>Mollusca</taxon>
        <taxon>Bivalvia</taxon>
        <taxon>Autobranchia</taxon>
        <taxon>Heteroconchia</taxon>
        <taxon>Euheterodonta</taxon>
        <taxon>Imparidentia</taxon>
        <taxon>Neoheterodontei</taxon>
        <taxon>Myida</taxon>
        <taxon>Dreissenoidea</taxon>
        <taxon>Dreissenidae</taxon>
        <taxon>Dreissena</taxon>
    </lineage>
</organism>
<comment type="caution">
    <text evidence="2">The sequence shown here is derived from an EMBL/GenBank/DDBJ whole genome shotgun (WGS) entry which is preliminary data.</text>
</comment>